<dbReference type="KEGG" id="tvi:Thivi_2389"/>
<keyword evidence="2" id="KW-1185">Reference proteome</keyword>
<dbReference type="AlphaFoldDB" id="I3YBG6"/>
<dbReference type="Gene3D" id="3.30.450.40">
    <property type="match status" value="1"/>
</dbReference>
<evidence type="ECO:0008006" key="3">
    <source>
        <dbReference type="Google" id="ProtNLM"/>
    </source>
</evidence>
<gene>
    <name evidence="1" type="ordered locus">Thivi_2389</name>
</gene>
<accession>I3YBG6</accession>
<dbReference type="PANTHER" id="PTHR38765:SF1">
    <property type="entry name" value="DUF484 DOMAIN-CONTAINING PROTEIN"/>
    <property type="match status" value="1"/>
</dbReference>
<dbReference type="InterPro" id="IPR029016">
    <property type="entry name" value="GAF-like_dom_sf"/>
</dbReference>
<dbReference type="PANTHER" id="PTHR38765">
    <property type="entry name" value="DUF484 DOMAIN-CONTAINING PROTEIN"/>
    <property type="match status" value="1"/>
</dbReference>
<reference evidence="1 2" key="1">
    <citation type="submission" date="2012-06" db="EMBL/GenBank/DDBJ databases">
        <title>Complete sequence of Thiocystis violascens DSM 198.</title>
        <authorList>
            <consortium name="US DOE Joint Genome Institute"/>
            <person name="Lucas S."/>
            <person name="Han J."/>
            <person name="Lapidus A."/>
            <person name="Cheng J.-F."/>
            <person name="Goodwin L."/>
            <person name="Pitluck S."/>
            <person name="Peters L."/>
            <person name="Ovchinnikova G."/>
            <person name="Teshima H."/>
            <person name="Detter J.C."/>
            <person name="Han C."/>
            <person name="Tapia R."/>
            <person name="Land M."/>
            <person name="Hauser L."/>
            <person name="Kyrpides N."/>
            <person name="Ivanova N."/>
            <person name="Pagani I."/>
            <person name="Vogl K."/>
            <person name="Liu Z."/>
            <person name="Frigaard N.-U."/>
            <person name="Bryant D."/>
            <person name="Woyke T."/>
        </authorList>
    </citation>
    <scope>NUCLEOTIDE SEQUENCE [LARGE SCALE GENOMIC DNA]</scope>
    <source>
        <strain evidence="2">ATCC 17096 / DSM 198 / 6111</strain>
    </source>
</reference>
<proteinExistence type="predicted"/>
<dbReference type="STRING" id="765911.Thivi_2389"/>
<organism evidence="1 2">
    <name type="scientific">Thiocystis violascens (strain ATCC 17096 / DSM 198 / 6111)</name>
    <name type="common">Chromatium violascens</name>
    <dbReference type="NCBI Taxonomy" id="765911"/>
    <lineage>
        <taxon>Bacteria</taxon>
        <taxon>Pseudomonadati</taxon>
        <taxon>Pseudomonadota</taxon>
        <taxon>Gammaproteobacteria</taxon>
        <taxon>Chromatiales</taxon>
        <taxon>Chromatiaceae</taxon>
        <taxon>Thiocystis</taxon>
    </lineage>
</organism>
<dbReference type="OrthoDB" id="8525200at2"/>
<dbReference type="Proteomes" id="UP000006062">
    <property type="component" value="Chromosome"/>
</dbReference>
<dbReference type="eggNOG" id="COG3159">
    <property type="taxonomic scope" value="Bacteria"/>
</dbReference>
<dbReference type="RefSeq" id="WP_014778779.1">
    <property type="nucleotide sequence ID" value="NC_018012.1"/>
</dbReference>
<evidence type="ECO:0000313" key="2">
    <source>
        <dbReference type="Proteomes" id="UP000006062"/>
    </source>
</evidence>
<evidence type="ECO:0000313" key="1">
    <source>
        <dbReference type="EMBL" id="AFL74334.1"/>
    </source>
</evidence>
<name>I3YBG6_THIV6</name>
<dbReference type="EMBL" id="CP003154">
    <property type="protein sequence ID" value="AFL74334.1"/>
    <property type="molecule type" value="Genomic_DNA"/>
</dbReference>
<protein>
    <recommendedName>
        <fullName evidence="3">DUF484 domain-containing protein</fullName>
    </recommendedName>
</protein>
<sequence>MNSQQAEPATPEDPELNTRVTNYLLNHPTFFEHNPDLLLALRVPHHTGGTISLIEQQVRILRKQLETERNRLSHLISRAREYETLSARLHGLVLQLLSVNDPEHLCHLLKDGLRREFHAEAVSLKLFPLAPAENDQLDPLTAAFRDFVEREHALCGPLNEEKGVILFGEMGVAMRTAALIPILADGQSGVLAIGSADPERFRPEMGTDLLDQLGEIVSHKLKAVPLAPCSHF</sequence>
<dbReference type="InterPro" id="IPR007435">
    <property type="entry name" value="DUF484"/>
</dbReference>
<dbReference type="HOGENOM" id="CLU_073320_1_0_6"/>
<dbReference type="Pfam" id="PF04340">
    <property type="entry name" value="DUF484"/>
    <property type="match status" value="1"/>
</dbReference>